<feature type="domain" description="N-acetyltransferase" evidence="1">
    <location>
        <begin position="1"/>
        <end position="161"/>
    </location>
</feature>
<comment type="caution">
    <text evidence="2">The sequence shown here is derived from an EMBL/GenBank/DDBJ whole genome shotgun (WGS) entry which is preliminary data.</text>
</comment>
<sequence>MEFRAATNEDVPKIVELLRTSLGESLMPKSQAYWEWKHVRNPFGASPMILALEGKQLIGVRAFMNWQWMRQGKTLSAIRAVDTATHPDHQGKGIFKKLTLQLLEQCRKKGVDFVFNTPNSQSMPGYIKMGWKEAGKLPVKMCIKQPVTLILNKLRHARPIEFLELNTSDFDLVPVLSHFDDSLVSDKALTWRTPQTKAFLTWRYIDVPMVKYYGYRNDNALIVFRLKRTAYGSELRVVETIGTKPAIEAALRYIFFKVSFDYMTLDGFNAAKLPGMLRLSAKIGPVVTVRALNFTDLTAFAGFNSWTPCLGDMELF</sequence>
<dbReference type="Pfam" id="PF13527">
    <property type="entry name" value="Acetyltransf_9"/>
    <property type="match status" value="1"/>
</dbReference>
<dbReference type="Proteomes" id="UP000011135">
    <property type="component" value="Unassembled WGS sequence"/>
</dbReference>
<gene>
    <name evidence="2" type="ORF">C900_03592</name>
</gene>
<organism evidence="2 3">
    <name type="scientific">Fulvivirga imtechensis AK7</name>
    <dbReference type="NCBI Taxonomy" id="1237149"/>
    <lineage>
        <taxon>Bacteria</taxon>
        <taxon>Pseudomonadati</taxon>
        <taxon>Bacteroidota</taxon>
        <taxon>Cytophagia</taxon>
        <taxon>Cytophagales</taxon>
        <taxon>Fulvivirgaceae</taxon>
        <taxon>Fulvivirga</taxon>
    </lineage>
</organism>
<dbReference type="GO" id="GO:0016747">
    <property type="term" value="F:acyltransferase activity, transferring groups other than amino-acyl groups"/>
    <property type="evidence" value="ECO:0007669"/>
    <property type="project" value="InterPro"/>
</dbReference>
<dbReference type="EMBL" id="AMZN01000051">
    <property type="protein sequence ID" value="ELR70611.1"/>
    <property type="molecule type" value="Genomic_DNA"/>
</dbReference>
<dbReference type="PROSITE" id="PS51186">
    <property type="entry name" value="GNAT"/>
    <property type="match status" value="1"/>
</dbReference>
<keyword evidence="3" id="KW-1185">Reference proteome</keyword>
<dbReference type="eggNOG" id="COG1247">
    <property type="taxonomic scope" value="Bacteria"/>
</dbReference>
<reference evidence="2 3" key="1">
    <citation type="submission" date="2012-12" db="EMBL/GenBank/DDBJ databases">
        <title>Genome assembly of Fulvivirga imtechensis AK7.</title>
        <authorList>
            <person name="Nupur N."/>
            <person name="Khatri I."/>
            <person name="Kumar R."/>
            <person name="Subramanian S."/>
            <person name="Pinnaka A."/>
        </authorList>
    </citation>
    <scope>NUCLEOTIDE SEQUENCE [LARGE SCALE GENOMIC DNA]</scope>
    <source>
        <strain evidence="2 3">AK7</strain>
    </source>
</reference>
<dbReference type="CDD" id="cd04301">
    <property type="entry name" value="NAT_SF"/>
    <property type="match status" value="1"/>
</dbReference>
<proteinExistence type="predicted"/>
<evidence type="ECO:0000259" key="1">
    <source>
        <dbReference type="PROSITE" id="PS51186"/>
    </source>
</evidence>
<dbReference type="Gene3D" id="3.40.630.30">
    <property type="match status" value="1"/>
</dbReference>
<dbReference type="AlphaFoldDB" id="L8JNS0"/>
<evidence type="ECO:0000313" key="2">
    <source>
        <dbReference type="EMBL" id="ELR70611.1"/>
    </source>
</evidence>
<evidence type="ECO:0000313" key="3">
    <source>
        <dbReference type="Proteomes" id="UP000011135"/>
    </source>
</evidence>
<dbReference type="STRING" id="1237149.C900_03592"/>
<name>L8JNS0_9BACT</name>
<dbReference type="InterPro" id="IPR016181">
    <property type="entry name" value="Acyl_CoA_acyltransferase"/>
</dbReference>
<dbReference type="SUPFAM" id="SSF55729">
    <property type="entry name" value="Acyl-CoA N-acyltransferases (Nat)"/>
    <property type="match status" value="1"/>
</dbReference>
<dbReference type="OrthoDB" id="5570877at2"/>
<dbReference type="PATRIC" id="fig|1237149.3.peg.3352"/>
<dbReference type="InterPro" id="IPR000182">
    <property type="entry name" value="GNAT_dom"/>
</dbReference>
<accession>L8JNS0</accession>
<protein>
    <recommendedName>
        <fullName evidence="1">N-acetyltransferase domain-containing protein</fullName>
    </recommendedName>
</protein>
<dbReference type="RefSeq" id="WP_009580973.1">
    <property type="nucleotide sequence ID" value="NZ_AMZN01000051.1"/>
</dbReference>